<dbReference type="KEGG" id="dpte:113790867"/>
<keyword evidence="2" id="KW-1185">Reference proteome</keyword>
<feature type="transmembrane region" description="Helical" evidence="1">
    <location>
        <begin position="286"/>
        <end position="307"/>
    </location>
</feature>
<feature type="transmembrane region" description="Helical" evidence="1">
    <location>
        <begin position="366"/>
        <end position="386"/>
    </location>
</feature>
<dbReference type="InParanoid" id="A0A6P6XSD4"/>
<sequence>MFLDSEKYPLYQYDYGAAYIWQRLSLLGLLGIRTFYLQCSDTLSFQELYDCVVFNTDQYWKSRDSDENIQIKKSRRFRQYRQQFERNHPYLSILNPFANRLISFRVWLDSWLQMDHIDKKLFQQHNRMRLFPNSPIKTRNRAVLFILFTNHFNYSLLVTCIKLIFVIEAISTFHNVILLIQCALVLACSIIAPYLTIHGQMTEMNEKLIKLLEKIKYDNHYQITAIELKQLRFYLNEHTQLSRFVLYTDKITWSEALYYYALISIPINVTLMCELIVEDIIPETKFLFITAGIIHAVTGVFPFLLLADMSSDFHSINDYLPAMQLQLKQSKHLRLKIKYDDLYERLIHGKKIAHTFGTLGNLTFRGLFEAFFGYIAAFFLTLKVYMNEQQIEHNR</sequence>
<evidence type="ECO:0000256" key="1">
    <source>
        <dbReference type="SAM" id="Phobius"/>
    </source>
</evidence>
<name>A0A6P6XSD4_DERPT</name>
<dbReference type="RefSeq" id="XP_027196372.1">
    <property type="nucleotide sequence ID" value="XM_027340571.1"/>
</dbReference>
<dbReference type="AlphaFoldDB" id="A0A6P6XSD4"/>
<gene>
    <name evidence="3" type="primary">LOC113790867</name>
</gene>
<reference evidence="3" key="1">
    <citation type="submission" date="2025-08" db="UniProtKB">
        <authorList>
            <consortium name="RefSeq"/>
        </authorList>
    </citation>
    <scope>IDENTIFICATION</scope>
    <source>
        <strain evidence="3">Airmid</strain>
    </source>
</reference>
<dbReference type="Proteomes" id="UP000515146">
    <property type="component" value="Unplaced"/>
</dbReference>
<keyword evidence="1" id="KW-0812">Transmembrane</keyword>
<keyword evidence="1" id="KW-1133">Transmembrane helix</keyword>
<proteinExistence type="predicted"/>
<feature type="transmembrane region" description="Helical" evidence="1">
    <location>
        <begin position="176"/>
        <end position="197"/>
    </location>
</feature>
<keyword evidence="1" id="KW-0472">Membrane</keyword>
<protein>
    <submittedName>
        <fullName evidence="3">Uncharacterized protein LOC113790867</fullName>
    </submittedName>
</protein>
<evidence type="ECO:0000313" key="2">
    <source>
        <dbReference type="Proteomes" id="UP000515146"/>
    </source>
</evidence>
<organism evidence="2 3">
    <name type="scientific">Dermatophagoides pteronyssinus</name>
    <name type="common">European house dust mite</name>
    <dbReference type="NCBI Taxonomy" id="6956"/>
    <lineage>
        <taxon>Eukaryota</taxon>
        <taxon>Metazoa</taxon>
        <taxon>Ecdysozoa</taxon>
        <taxon>Arthropoda</taxon>
        <taxon>Chelicerata</taxon>
        <taxon>Arachnida</taxon>
        <taxon>Acari</taxon>
        <taxon>Acariformes</taxon>
        <taxon>Sarcoptiformes</taxon>
        <taxon>Astigmata</taxon>
        <taxon>Psoroptidia</taxon>
        <taxon>Analgoidea</taxon>
        <taxon>Pyroglyphidae</taxon>
        <taxon>Dermatophagoidinae</taxon>
        <taxon>Dermatophagoides</taxon>
    </lineage>
</organism>
<feature type="transmembrane region" description="Helical" evidence="1">
    <location>
        <begin position="257"/>
        <end position="277"/>
    </location>
</feature>
<dbReference type="OrthoDB" id="10670390at2759"/>
<evidence type="ECO:0000313" key="3">
    <source>
        <dbReference type="RefSeq" id="XP_027196372.1"/>
    </source>
</evidence>
<accession>A0A6P6XSD4</accession>
<feature type="transmembrane region" description="Helical" evidence="1">
    <location>
        <begin position="142"/>
        <end position="164"/>
    </location>
</feature>